<proteinExistence type="predicted"/>
<evidence type="ECO:0000313" key="3">
    <source>
        <dbReference type="Proteomes" id="UP000245618"/>
    </source>
</evidence>
<dbReference type="SUPFAM" id="SSF54427">
    <property type="entry name" value="NTF2-like"/>
    <property type="match status" value="1"/>
</dbReference>
<sequence length="168" mass="19191">MINRNLECKNYNKNKTTNKSIMRKTTLILLLFLISTLTFGQTKTEDDLIKAVIENAYIGGIHNGGSIDEIRKGFHPTFKMLSLENNDISPLSLEDWIIRIENGRKQNAGNPTAKAECEYLSITTSGNAATVVLNLFKNKKKIFTDHMILYKFSEGWRIVSKAYYRVPR</sequence>
<gene>
    <name evidence="2" type="ORF">DB891_14095</name>
</gene>
<evidence type="ECO:0000256" key="1">
    <source>
        <dbReference type="SAM" id="SignalP"/>
    </source>
</evidence>
<dbReference type="Gene3D" id="3.10.450.50">
    <property type="match status" value="1"/>
</dbReference>
<keyword evidence="1" id="KW-0732">Signal</keyword>
<dbReference type="InterPro" id="IPR039437">
    <property type="entry name" value="FrzH/put_lumazine-bd"/>
</dbReference>
<evidence type="ECO:0008006" key="4">
    <source>
        <dbReference type="Google" id="ProtNLM"/>
    </source>
</evidence>
<evidence type="ECO:0000313" key="2">
    <source>
        <dbReference type="EMBL" id="PWA07634.1"/>
    </source>
</evidence>
<feature type="chain" id="PRO_5015600946" description="Nuclear transport factor 2 family protein" evidence="1">
    <location>
        <begin position="41"/>
        <end position="168"/>
    </location>
</feature>
<accession>A0A2U1JRQ7</accession>
<dbReference type="EMBL" id="QCZH01000020">
    <property type="protein sequence ID" value="PWA07634.1"/>
    <property type="molecule type" value="Genomic_DNA"/>
</dbReference>
<protein>
    <recommendedName>
        <fullName evidence="4">Nuclear transport factor 2 family protein</fullName>
    </recommendedName>
</protein>
<keyword evidence="3" id="KW-1185">Reference proteome</keyword>
<reference evidence="2 3" key="1">
    <citation type="submission" date="2018-04" db="EMBL/GenBank/DDBJ databases">
        <title>Flavobacterium sp. nov., isolated from glacier ice.</title>
        <authorList>
            <person name="Liu Q."/>
            <person name="Xin Y.-H."/>
        </authorList>
    </citation>
    <scope>NUCLEOTIDE SEQUENCE [LARGE SCALE GENOMIC DNA]</scope>
    <source>
        <strain evidence="2 3">LB2P30</strain>
    </source>
</reference>
<dbReference type="InterPro" id="IPR032710">
    <property type="entry name" value="NTF2-like_dom_sf"/>
</dbReference>
<organism evidence="2 3">
    <name type="scientific">Flavobacterium laiguense</name>
    <dbReference type="NCBI Taxonomy" id="2169409"/>
    <lineage>
        <taxon>Bacteria</taxon>
        <taxon>Pseudomonadati</taxon>
        <taxon>Bacteroidota</taxon>
        <taxon>Flavobacteriia</taxon>
        <taxon>Flavobacteriales</taxon>
        <taxon>Flavobacteriaceae</taxon>
        <taxon>Flavobacterium</taxon>
    </lineage>
</organism>
<dbReference type="AlphaFoldDB" id="A0A2U1JRQ7"/>
<dbReference type="OrthoDB" id="9792284at2"/>
<dbReference type="Pfam" id="PF12893">
    <property type="entry name" value="Lumazine_bd_2"/>
    <property type="match status" value="1"/>
</dbReference>
<feature type="signal peptide" evidence="1">
    <location>
        <begin position="1"/>
        <end position="40"/>
    </location>
</feature>
<comment type="caution">
    <text evidence="2">The sequence shown here is derived from an EMBL/GenBank/DDBJ whole genome shotgun (WGS) entry which is preliminary data.</text>
</comment>
<name>A0A2U1JRQ7_9FLAO</name>
<dbReference type="Proteomes" id="UP000245618">
    <property type="component" value="Unassembled WGS sequence"/>
</dbReference>